<feature type="transmembrane region" description="Helical" evidence="9">
    <location>
        <begin position="442"/>
        <end position="469"/>
    </location>
</feature>
<dbReference type="GO" id="GO:0033179">
    <property type="term" value="C:proton-transporting V-type ATPase, V0 domain"/>
    <property type="evidence" value="ECO:0007669"/>
    <property type="project" value="InterPro"/>
</dbReference>
<protein>
    <recommendedName>
        <fullName evidence="12">V-type ATP synthase subunit I</fullName>
    </recommendedName>
</protein>
<keyword evidence="7 9" id="KW-0472">Membrane</keyword>
<evidence type="ECO:0008006" key="12">
    <source>
        <dbReference type="Google" id="ProtNLM"/>
    </source>
</evidence>
<dbReference type="GO" id="GO:0007035">
    <property type="term" value="P:vacuolar acidification"/>
    <property type="evidence" value="ECO:0007669"/>
    <property type="project" value="TreeGrafter"/>
</dbReference>
<feature type="coiled-coil region" evidence="8">
    <location>
        <begin position="88"/>
        <end position="122"/>
    </location>
</feature>
<feature type="transmembrane region" description="Helical" evidence="9">
    <location>
        <begin position="361"/>
        <end position="387"/>
    </location>
</feature>
<evidence type="ECO:0000256" key="5">
    <source>
        <dbReference type="ARBA" id="ARBA00022989"/>
    </source>
</evidence>
<organism evidence="10 11">
    <name type="scientific">Anaeromyxobacter diazotrophicus</name>
    <dbReference type="NCBI Taxonomy" id="2590199"/>
    <lineage>
        <taxon>Bacteria</taxon>
        <taxon>Pseudomonadati</taxon>
        <taxon>Myxococcota</taxon>
        <taxon>Myxococcia</taxon>
        <taxon>Myxococcales</taxon>
        <taxon>Cystobacterineae</taxon>
        <taxon>Anaeromyxobacteraceae</taxon>
        <taxon>Anaeromyxobacter</taxon>
    </lineage>
</organism>
<evidence type="ECO:0000256" key="4">
    <source>
        <dbReference type="ARBA" id="ARBA00022692"/>
    </source>
</evidence>
<reference evidence="11" key="1">
    <citation type="journal article" date="2020" name="Appl. Environ. Microbiol.">
        <title>Diazotrophic Anaeromyxobacter Isolates from Soils.</title>
        <authorList>
            <person name="Masuda Y."/>
            <person name="Yamanaka H."/>
            <person name="Xu Z.X."/>
            <person name="Shiratori Y."/>
            <person name="Aono T."/>
            <person name="Amachi S."/>
            <person name="Senoo K."/>
            <person name="Itoh H."/>
        </authorList>
    </citation>
    <scope>NUCLEOTIDE SEQUENCE [LARGE SCALE GENOMIC DNA]</scope>
    <source>
        <strain evidence="11">R267</strain>
    </source>
</reference>
<proteinExistence type="inferred from homology"/>
<evidence type="ECO:0000313" key="10">
    <source>
        <dbReference type="EMBL" id="GEJ56297.1"/>
    </source>
</evidence>
<feature type="transmembrane region" description="Helical" evidence="9">
    <location>
        <begin position="572"/>
        <end position="595"/>
    </location>
</feature>
<accession>A0A7I9VJX0</accession>
<dbReference type="EMBL" id="BJTG01000002">
    <property type="protein sequence ID" value="GEJ56297.1"/>
    <property type="molecule type" value="Genomic_DNA"/>
</dbReference>
<comment type="subcellular location">
    <subcellularLocation>
        <location evidence="1">Membrane</location>
        <topology evidence="1">Multi-pass membrane protein</topology>
    </subcellularLocation>
</comment>
<name>A0A7I9VJX0_9BACT</name>
<evidence type="ECO:0000256" key="8">
    <source>
        <dbReference type="SAM" id="Coils"/>
    </source>
</evidence>
<keyword evidence="3" id="KW-0813">Transport</keyword>
<feature type="transmembrane region" description="Helical" evidence="9">
    <location>
        <begin position="481"/>
        <end position="501"/>
    </location>
</feature>
<evidence type="ECO:0000256" key="6">
    <source>
        <dbReference type="ARBA" id="ARBA00023065"/>
    </source>
</evidence>
<comment type="caution">
    <text evidence="10">The sequence shown here is derived from an EMBL/GenBank/DDBJ whole genome shotgun (WGS) entry which is preliminary data.</text>
</comment>
<dbReference type="PANTHER" id="PTHR11629:SF63">
    <property type="entry name" value="V-TYPE PROTON ATPASE SUBUNIT A"/>
    <property type="match status" value="1"/>
</dbReference>
<dbReference type="Gene3D" id="3.30.70.2170">
    <property type="match status" value="1"/>
</dbReference>
<dbReference type="Gene3D" id="1.20.1460.20">
    <property type="match status" value="1"/>
</dbReference>
<feature type="transmembrane region" description="Helical" evidence="9">
    <location>
        <begin position="507"/>
        <end position="530"/>
    </location>
</feature>
<dbReference type="PANTHER" id="PTHR11629">
    <property type="entry name" value="VACUOLAR PROTON ATPASES"/>
    <property type="match status" value="1"/>
</dbReference>
<keyword evidence="11" id="KW-1185">Reference proteome</keyword>
<dbReference type="Proteomes" id="UP000503640">
    <property type="component" value="Unassembled WGS sequence"/>
</dbReference>
<evidence type="ECO:0000313" key="11">
    <source>
        <dbReference type="Proteomes" id="UP000503640"/>
    </source>
</evidence>
<keyword evidence="4 9" id="KW-0812">Transmembrane</keyword>
<feature type="transmembrane region" description="Helical" evidence="9">
    <location>
        <begin position="399"/>
        <end position="422"/>
    </location>
</feature>
<evidence type="ECO:0000256" key="7">
    <source>
        <dbReference type="ARBA" id="ARBA00023136"/>
    </source>
</evidence>
<evidence type="ECO:0000256" key="2">
    <source>
        <dbReference type="ARBA" id="ARBA00009904"/>
    </source>
</evidence>
<evidence type="ECO:0000256" key="3">
    <source>
        <dbReference type="ARBA" id="ARBA00022448"/>
    </source>
</evidence>
<dbReference type="Gene3D" id="3.30.70.2750">
    <property type="match status" value="1"/>
</dbReference>
<sequence length="620" mass="63883">MIVPMAKLEVLGPRRLLPEALRFLQGQGVVALREPPSAGAPGLRSVPVSPGDSALGEALRAALARLAPLRARLPPPAGRAQALPDPGTPAFQAALDELEAQLRELEERRAALLAERQSVRRLARLLRALVPLSAETPTPPRARAFGLALRRERGDALALLASEVARLTAGGGLVRATDAGEGELAVLLIVPSSRAREVRALLFEQGVEELQLPGALDALAPARALVALAERERALPGAIAAAERARDELLARLAPSVAAAERAARAALARLEAAACCGETGHAFVVWGWAPRAQVAPLSAAAAAAFAGAVSVSEFPLAPGEEREVPVVLSNPRWLAPFELLLALVPLPRYGSVDPTAWMALFYPLFFGLMLGDLGFGALAMGLALAARWRGWGGPLGRRAAVVVLACGAWAALFGLLFGEAFGALGEALGLHPLLLDRRTALLALLGLALAFGLGHLAVGLALGAWQALRDRHRREALARAARLLLLGAAAVAAAAALGLLPRRLAAPAAGCAALCAAAAAAAEGPMALLEAVLSLGNVLSYARLMALGVASAMLAEVANGMPAALPGAGGVALALALHAVNFTMGAISPAIAALRLQLVEFLDKFYCEGGRPYRPLALG</sequence>
<evidence type="ECO:0000256" key="9">
    <source>
        <dbReference type="SAM" id="Phobius"/>
    </source>
</evidence>
<feature type="transmembrane region" description="Helical" evidence="9">
    <location>
        <begin position="542"/>
        <end position="566"/>
    </location>
</feature>
<dbReference type="GO" id="GO:0051117">
    <property type="term" value="F:ATPase binding"/>
    <property type="evidence" value="ECO:0007669"/>
    <property type="project" value="TreeGrafter"/>
</dbReference>
<keyword evidence="8" id="KW-0175">Coiled coil</keyword>
<gene>
    <name evidence="10" type="ORF">AMYX_10380</name>
</gene>
<dbReference type="AlphaFoldDB" id="A0A7I9VJX0"/>
<evidence type="ECO:0000256" key="1">
    <source>
        <dbReference type="ARBA" id="ARBA00004141"/>
    </source>
</evidence>
<dbReference type="InterPro" id="IPR002490">
    <property type="entry name" value="V-ATPase_116kDa_su"/>
</dbReference>
<keyword evidence="5 9" id="KW-1133">Transmembrane helix</keyword>
<keyword evidence="6" id="KW-0406">Ion transport</keyword>
<dbReference type="GO" id="GO:0046961">
    <property type="term" value="F:proton-transporting ATPase activity, rotational mechanism"/>
    <property type="evidence" value="ECO:0007669"/>
    <property type="project" value="InterPro"/>
</dbReference>
<comment type="similarity">
    <text evidence="2">Belongs to the V-ATPase 116 kDa subunit family.</text>
</comment>
<dbReference type="GO" id="GO:0016471">
    <property type="term" value="C:vacuolar proton-transporting V-type ATPase complex"/>
    <property type="evidence" value="ECO:0007669"/>
    <property type="project" value="TreeGrafter"/>
</dbReference>